<proteinExistence type="predicted"/>
<dbReference type="KEGG" id="fau:Fraau_1827"/>
<dbReference type="Proteomes" id="UP000005234">
    <property type="component" value="Chromosome"/>
</dbReference>
<accession>H8KZJ0</accession>
<dbReference type="RefSeq" id="WP_014403237.1">
    <property type="nucleotide sequence ID" value="NC_017033.1"/>
</dbReference>
<name>H8KZJ0_FRAAD</name>
<dbReference type="EMBL" id="CP003350">
    <property type="protein sequence ID" value="AFC86232.1"/>
    <property type="molecule type" value="Genomic_DNA"/>
</dbReference>
<evidence type="ECO:0000313" key="1">
    <source>
        <dbReference type="EMBL" id="AFC86232.1"/>
    </source>
</evidence>
<gene>
    <name evidence="1" type="ordered locus">Fraau_1827</name>
</gene>
<dbReference type="AlphaFoldDB" id="H8KZJ0"/>
<reference evidence="1" key="1">
    <citation type="submission" date="2012-02" db="EMBL/GenBank/DDBJ databases">
        <title>The complete genome of Frateuria aurantia DSM 6220.</title>
        <authorList>
            <consortium name="US DOE Joint Genome Institute (JGI-PGF)"/>
            <person name="Lucas S."/>
            <person name="Copeland A."/>
            <person name="Lapidus A."/>
            <person name="Glavina del Rio T."/>
            <person name="Dalin E."/>
            <person name="Tice H."/>
            <person name="Bruce D."/>
            <person name="Goodwin L."/>
            <person name="Pitluck S."/>
            <person name="Peters L."/>
            <person name="Ovchinnikova G."/>
            <person name="Teshima H."/>
            <person name="Kyrpides N."/>
            <person name="Mavromatis K."/>
            <person name="Ivanova N."/>
            <person name="Brettin T."/>
            <person name="Detter J.C."/>
            <person name="Han C."/>
            <person name="Larimer F."/>
            <person name="Land M."/>
            <person name="Hauser L."/>
            <person name="Markowitz V."/>
            <person name="Cheng J.-F."/>
            <person name="Hugenholtz P."/>
            <person name="Woyke T."/>
            <person name="Wu D."/>
            <person name="Brambilla E."/>
            <person name="Klenk H.-P."/>
            <person name="Eisen J.A."/>
        </authorList>
    </citation>
    <scope>NUCLEOTIDE SEQUENCE</scope>
    <source>
        <strain evidence="1">DSM 6220</strain>
    </source>
</reference>
<organism evidence="1 2">
    <name type="scientific">Frateuria aurantia (strain ATCC 33424 / DSM 6220 / KCTC 2777 / LMG 1558 / NBRC 3245 / NCIMB 13370)</name>
    <name type="common">Acetobacter aurantius</name>
    <dbReference type="NCBI Taxonomy" id="767434"/>
    <lineage>
        <taxon>Bacteria</taxon>
        <taxon>Pseudomonadati</taxon>
        <taxon>Pseudomonadota</taxon>
        <taxon>Gammaproteobacteria</taxon>
        <taxon>Lysobacterales</taxon>
        <taxon>Rhodanobacteraceae</taxon>
        <taxon>Frateuria</taxon>
    </lineage>
</organism>
<evidence type="ECO:0000313" key="2">
    <source>
        <dbReference type="Proteomes" id="UP000005234"/>
    </source>
</evidence>
<keyword evidence="2" id="KW-1185">Reference proteome</keyword>
<protein>
    <submittedName>
        <fullName evidence="1">Uncharacterized protein</fullName>
    </submittedName>
</protein>
<dbReference type="HOGENOM" id="CLU_1188540_0_0_6"/>
<sequence>MPLRIATVLFLIYQLIMVIKVWQARHAANPEAALIQAQTEPGAKGRWLHAVQGWERRFWIYALLTRKPDTNSFAGSTHFGTGEQGGNASCWRAWAFINLIPMPIIHLILHHRHPAVADITTAASLMGSLWLWAEYRAASIRPVSVDDQHLYLRYGLLTDRCIDREQIVDVKPADFRDLHGQISRYAGLGAPNVLITLLDGEVMAVGVDHPGQLIANLRAGSRTSRVGCRPVAD</sequence>
<dbReference type="OrthoDB" id="5916863at2"/>
<dbReference type="eggNOG" id="ENOG5030IMP">
    <property type="taxonomic scope" value="Bacteria"/>
</dbReference>